<dbReference type="AlphaFoldDB" id="A0ABD1QZ62"/>
<dbReference type="CDD" id="cd22160">
    <property type="entry name" value="F-box_AtFBL13-like"/>
    <property type="match status" value="1"/>
</dbReference>
<dbReference type="InterPro" id="IPR036047">
    <property type="entry name" value="F-box-like_dom_sf"/>
</dbReference>
<dbReference type="EMBL" id="JBFOLK010000010">
    <property type="protein sequence ID" value="KAL2481505.1"/>
    <property type="molecule type" value="Genomic_DNA"/>
</dbReference>
<protein>
    <recommendedName>
        <fullName evidence="1">F-box domain-containing protein</fullName>
    </recommendedName>
</protein>
<dbReference type="PANTHER" id="PTHR31639:SF270">
    <property type="entry name" value="F-BOX DOMAIN-CONTAINING PROTEIN"/>
    <property type="match status" value="1"/>
</dbReference>
<dbReference type="InterPro" id="IPR001810">
    <property type="entry name" value="F-box_dom"/>
</dbReference>
<organism evidence="2 3">
    <name type="scientific">Abeliophyllum distichum</name>
    <dbReference type="NCBI Taxonomy" id="126358"/>
    <lineage>
        <taxon>Eukaryota</taxon>
        <taxon>Viridiplantae</taxon>
        <taxon>Streptophyta</taxon>
        <taxon>Embryophyta</taxon>
        <taxon>Tracheophyta</taxon>
        <taxon>Spermatophyta</taxon>
        <taxon>Magnoliopsida</taxon>
        <taxon>eudicotyledons</taxon>
        <taxon>Gunneridae</taxon>
        <taxon>Pentapetalae</taxon>
        <taxon>asterids</taxon>
        <taxon>lamiids</taxon>
        <taxon>Lamiales</taxon>
        <taxon>Oleaceae</taxon>
        <taxon>Forsythieae</taxon>
        <taxon>Abeliophyllum</taxon>
    </lineage>
</organism>
<accession>A0ABD1QZ62</accession>
<evidence type="ECO:0000313" key="2">
    <source>
        <dbReference type="EMBL" id="KAL2481505.1"/>
    </source>
</evidence>
<evidence type="ECO:0000313" key="3">
    <source>
        <dbReference type="Proteomes" id="UP001604336"/>
    </source>
</evidence>
<proteinExistence type="predicted"/>
<reference evidence="3" key="1">
    <citation type="submission" date="2024-07" db="EMBL/GenBank/DDBJ databases">
        <title>Two chromosome-level genome assemblies of Korean endemic species Abeliophyllum distichum and Forsythia ovata (Oleaceae).</title>
        <authorList>
            <person name="Jang H."/>
        </authorList>
    </citation>
    <scope>NUCLEOTIDE SEQUENCE [LARGE SCALE GENOMIC DNA]</scope>
</reference>
<dbReference type="SUPFAM" id="SSF81383">
    <property type="entry name" value="F-box domain"/>
    <property type="match status" value="1"/>
</dbReference>
<dbReference type="Gene3D" id="1.20.1280.50">
    <property type="match status" value="1"/>
</dbReference>
<dbReference type="PANTHER" id="PTHR31639">
    <property type="entry name" value="F-BOX PROTEIN-LIKE"/>
    <property type="match status" value="1"/>
</dbReference>
<evidence type="ECO:0000259" key="1">
    <source>
        <dbReference type="Pfam" id="PF00646"/>
    </source>
</evidence>
<dbReference type="InterPro" id="IPR053781">
    <property type="entry name" value="F-box_AtFBL13-like"/>
</dbReference>
<gene>
    <name evidence="2" type="ORF">Adt_34471</name>
</gene>
<comment type="caution">
    <text evidence="2">The sequence shown here is derived from an EMBL/GenBank/DDBJ whole genome shotgun (WGS) entry which is preliminary data.</text>
</comment>
<dbReference type="Pfam" id="PF00646">
    <property type="entry name" value="F-box"/>
    <property type="match status" value="1"/>
</dbReference>
<dbReference type="Proteomes" id="UP001604336">
    <property type="component" value="Unassembled WGS sequence"/>
</dbReference>
<sequence length="131" mass="14941">MGFSLIDRLPKEVLFQIVSLLPLKEAVRTSILSTSWRALWTPYNVDLNFSSDQINSDEACQIMQVIGKFLQSCDIPELLNIFVKSVNTKEKPEIFAAKGVDKELYLEFFEKEPMVDTTYTLKLKTTAVKTS</sequence>
<keyword evidence="3" id="KW-1185">Reference proteome</keyword>
<feature type="domain" description="F-box" evidence="1">
    <location>
        <begin position="6"/>
        <end position="41"/>
    </location>
</feature>
<name>A0ABD1QZ62_9LAMI</name>